<keyword evidence="3" id="KW-1185">Reference proteome</keyword>
<dbReference type="OrthoDB" id="9768004at2"/>
<dbReference type="Pfam" id="PF24135">
    <property type="entry name" value="DUF7402"/>
    <property type="match status" value="1"/>
</dbReference>
<dbReference type="Proteomes" id="UP000237749">
    <property type="component" value="Unassembled WGS sequence"/>
</dbReference>
<gene>
    <name evidence="2" type="ORF">BXY41_10434</name>
</gene>
<protein>
    <recommendedName>
        <fullName evidence="1">DUF7402 domain-containing protein</fullName>
    </recommendedName>
</protein>
<evidence type="ECO:0000313" key="2">
    <source>
        <dbReference type="EMBL" id="PPK81235.1"/>
    </source>
</evidence>
<dbReference type="SUPFAM" id="SSF49785">
    <property type="entry name" value="Galactose-binding domain-like"/>
    <property type="match status" value="1"/>
</dbReference>
<dbReference type="AlphaFoldDB" id="A0A2S6HTS5"/>
<dbReference type="Gene3D" id="2.60.120.260">
    <property type="entry name" value="Galactose-binding domain-like"/>
    <property type="match status" value="1"/>
</dbReference>
<proteinExistence type="predicted"/>
<feature type="domain" description="DUF7402" evidence="1">
    <location>
        <begin position="141"/>
        <end position="238"/>
    </location>
</feature>
<organism evidence="2 3">
    <name type="scientific">Lacrimispora xylanisolvens</name>
    <dbReference type="NCBI Taxonomy" id="384636"/>
    <lineage>
        <taxon>Bacteria</taxon>
        <taxon>Bacillati</taxon>
        <taxon>Bacillota</taxon>
        <taxon>Clostridia</taxon>
        <taxon>Lachnospirales</taxon>
        <taxon>Lachnospiraceae</taxon>
        <taxon>Lacrimispora</taxon>
    </lineage>
</organism>
<reference evidence="2 3" key="1">
    <citation type="submission" date="2018-02" db="EMBL/GenBank/DDBJ databases">
        <title>Genomic Encyclopedia of Archaeal and Bacterial Type Strains, Phase II (KMG-II): from individual species to whole genera.</title>
        <authorList>
            <person name="Goeker M."/>
        </authorList>
    </citation>
    <scope>NUCLEOTIDE SEQUENCE [LARGE SCALE GENOMIC DNA]</scope>
    <source>
        <strain evidence="2 3">DSM 3808</strain>
    </source>
</reference>
<comment type="caution">
    <text evidence="2">The sequence shown here is derived from an EMBL/GenBank/DDBJ whole genome shotgun (WGS) entry which is preliminary data.</text>
</comment>
<evidence type="ECO:0000259" key="1">
    <source>
        <dbReference type="Pfam" id="PF24135"/>
    </source>
</evidence>
<dbReference type="InterPro" id="IPR055826">
    <property type="entry name" value="DUF7402"/>
</dbReference>
<evidence type="ECO:0000313" key="3">
    <source>
        <dbReference type="Proteomes" id="UP000237749"/>
    </source>
</evidence>
<sequence length="264" mass="29522">MTSVSITVKGLSDTIKAFASGEEQAVLVYEGSYEEGDAIVCKTDEPGGHYVIRIDDCMDESLVYITKPEVIFTIPFGDKKVSYNPKAFTGTKHYLTIRKAGETEVKQYRNLAVNVMDQHGDTGCFPHAFANVETRGEAVFAARNAIDGVLANESHGEWPYESWGINRQDDAEITLDFGREVDFDQIVLYTRADFPHDNWWVEATFTFSDGSSQAVKMEKSIKPHGFSIKKNKITWLKLSNLIKADDPSPFPALTQIEVYGKDSL</sequence>
<dbReference type="RefSeq" id="WP_104436343.1">
    <property type="nucleotide sequence ID" value="NZ_PTJA01000004.1"/>
</dbReference>
<accession>A0A2S6HTS5</accession>
<dbReference type="InterPro" id="IPR008979">
    <property type="entry name" value="Galactose-bd-like_sf"/>
</dbReference>
<name>A0A2S6HTS5_9FIRM</name>
<dbReference type="EMBL" id="PTJA01000004">
    <property type="protein sequence ID" value="PPK81235.1"/>
    <property type="molecule type" value="Genomic_DNA"/>
</dbReference>